<keyword evidence="3" id="KW-1185">Reference proteome</keyword>
<dbReference type="Proteomes" id="UP001065322">
    <property type="component" value="Chromosome"/>
</dbReference>
<evidence type="ECO:0000313" key="2">
    <source>
        <dbReference type="EMBL" id="UXD88546.1"/>
    </source>
</evidence>
<evidence type="ECO:0000256" key="1">
    <source>
        <dbReference type="SAM" id="SignalP"/>
    </source>
</evidence>
<protein>
    <recommendedName>
        <fullName evidence="4">PilJ/NarX-like methyl-accepting chemotaxis transducer</fullName>
    </recommendedName>
</protein>
<gene>
    <name evidence="2" type="ORF">HUF19_14390</name>
</gene>
<accession>A0ABY6ABZ0</accession>
<evidence type="ECO:0008006" key="4">
    <source>
        <dbReference type="Google" id="ProtNLM"/>
    </source>
</evidence>
<keyword evidence="1" id="KW-0732">Signal</keyword>
<feature type="signal peptide" evidence="1">
    <location>
        <begin position="1"/>
        <end position="19"/>
    </location>
</feature>
<dbReference type="EMBL" id="CP054475">
    <property type="protein sequence ID" value="UXD88546.1"/>
    <property type="molecule type" value="Genomic_DNA"/>
</dbReference>
<sequence>MLLLRSLILTLFVGFSAQASSNSLEQNVFDLSVGVKTLLLRYYHLQADEGNQQLLNELNRHLLLVNEQQLSVSNELQNIQLNNGSNPQQNIDSHWQKFRTLMQQNIHEIEVNDFPELQVVAMMRDASNAMISELEKIGDALRQSGEFSVSAIEGWTRSQKRLLLGITERYLERAASSMGAPLSNNQDIDQLCQQFARGLDSIDSKTLGTKGQAALRRIRSQWLFVEKSATDTEAKLVPFLVMRYTHNMLDQLSSIAAS</sequence>
<dbReference type="RefSeq" id="WP_260997276.1">
    <property type="nucleotide sequence ID" value="NZ_CP054475.1"/>
</dbReference>
<organism evidence="2 3">
    <name type="scientific">Thalassolituus hydrocarboniclasticus</name>
    <dbReference type="NCBI Taxonomy" id="2742796"/>
    <lineage>
        <taxon>Bacteria</taxon>
        <taxon>Pseudomonadati</taxon>
        <taxon>Pseudomonadota</taxon>
        <taxon>Gammaproteobacteria</taxon>
        <taxon>Oceanospirillales</taxon>
        <taxon>Oceanospirillaceae</taxon>
        <taxon>Thalassolituus</taxon>
    </lineage>
</organism>
<feature type="chain" id="PRO_5045465280" description="PilJ/NarX-like methyl-accepting chemotaxis transducer" evidence="1">
    <location>
        <begin position="20"/>
        <end position="258"/>
    </location>
</feature>
<reference evidence="3" key="1">
    <citation type="submission" date="2020-06" db="EMBL/GenBank/DDBJ databases">
        <title>Thalassolituus marinus alknpb1M-1, a hydrocarbon-degrading bacterium isolated from the deep-sea overlying water using an in-situ strategy from the South China Sea basin.</title>
        <authorList>
            <person name="Dong C."/>
            <person name="Chen Y."/>
            <person name="Shao Z."/>
        </authorList>
    </citation>
    <scope>NUCLEOTIDE SEQUENCE [LARGE SCALE GENOMIC DNA]</scope>
    <source>
        <strain evidence="3">alknpb1M-1</strain>
    </source>
</reference>
<proteinExistence type="predicted"/>
<name>A0ABY6ABZ0_9GAMM</name>
<evidence type="ECO:0000313" key="3">
    <source>
        <dbReference type="Proteomes" id="UP001065322"/>
    </source>
</evidence>